<keyword evidence="1" id="KW-0472">Membrane</keyword>
<evidence type="ECO:0000256" key="1">
    <source>
        <dbReference type="SAM" id="Phobius"/>
    </source>
</evidence>
<feature type="transmembrane region" description="Helical" evidence="1">
    <location>
        <begin position="198"/>
        <end position="219"/>
    </location>
</feature>
<evidence type="ECO:0008006" key="4">
    <source>
        <dbReference type="Google" id="ProtNLM"/>
    </source>
</evidence>
<reference evidence="2 3" key="1">
    <citation type="submission" date="2019-03" db="EMBL/GenBank/DDBJ databases">
        <title>Genomic Encyclopedia of Type Strains, Phase IV (KMG-IV): sequencing the most valuable type-strain genomes for metagenomic binning, comparative biology and taxonomic classification.</title>
        <authorList>
            <person name="Goeker M."/>
        </authorList>
    </citation>
    <scope>NUCLEOTIDE SEQUENCE [LARGE SCALE GENOMIC DNA]</scope>
    <source>
        <strain evidence="2 3">DSM 29487</strain>
    </source>
</reference>
<keyword evidence="1" id="KW-0812">Transmembrane</keyword>
<organism evidence="2 3">
    <name type="scientific">Longibaculum muris</name>
    <dbReference type="NCBI Taxonomy" id="1796628"/>
    <lineage>
        <taxon>Bacteria</taxon>
        <taxon>Bacillati</taxon>
        <taxon>Bacillota</taxon>
        <taxon>Erysipelotrichia</taxon>
        <taxon>Erysipelotrichales</taxon>
        <taxon>Coprobacillaceae</taxon>
        <taxon>Longibaculum</taxon>
    </lineage>
</organism>
<evidence type="ECO:0000313" key="3">
    <source>
        <dbReference type="Proteomes" id="UP000295515"/>
    </source>
</evidence>
<keyword evidence="3" id="KW-1185">Reference proteome</keyword>
<proteinExistence type="predicted"/>
<name>A0A4R3Z4G3_9FIRM</name>
<dbReference type="GeneID" id="98914853"/>
<dbReference type="AlphaFoldDB" id="A0A4R3Z4G3"/>
<evidence type="ECO:0000313" key="2">
    <source>
        <dbReference type="EMBL" id="TCW00934.1"/>
    </source>
</evidence>
<comment type="caution">
    <text evidence="2">The sequence shown here is derived from an EMBL/GenBank/DDBJ whole genome shotgun (WGS) entry which is preliminary data.</text>
</comment>
<gene>
    <name evidence="2" type="ORF">EDD60_10527</name>
</gene>
<feature type="transmembrane region" description="Helical" evidence="1">
    <location>
        <begin position="154"/>
        <end position="177"/>
    </location>
</feature>
<dbReference type="RefSeq" id="WP_132226303.1">
    <property type="nucleotide sequence ID" value="NZ_JANKBF010000008.1"/>
</dbReference>
<feature type="transmembrane region" description="Helical" evidence="1">
    <location>
        <begin position="121"/>
        <end position="142"/>
    </location>
</feature>
<accession>A0A4R3Z4G3</accession>
<protein>
    <recommendedName>
        <fullName evidence="4">DUF2812 domain-containing protein</fullName>
    </recommendedName>
</protein>
<dbReference type="EMBL" id="SMCQ01000005">
    <property type="protein sequence ID" value="TCW00934.1"/>
    <property type="molecule type" value="Genomic_DNA"/>
</dbReference>
<dbReference type="Proteomes" id="UP000295515">
    <property type="component" value="Unassembled WGS sequence"/>
</dbReference>
<sequence length="354" mass="41959">MKYQIKIINYRPYEHELFQKKLNQLGQMGYYCRDLSLISIFKQVNHPVYYYIDFHKTFGKNRKEKKADKEAFVKKYIKKSYQFIYNKRDMYVFASQQEKDFQINLKNKKDLIDNIKRIQSFCAFIASLWLAAFFILGSLYAMNIDTFLSYGITFVYAGLVLLCLTAVFRCFVNFYYTKAFYKQLAKKGQPLSYSRLSYFRKIYMICSITCLCLIGGGFVEDTFNAQEFTLKEHPVLTIKDLGINDKSELSTLQHRSFTVPHSYSVLESTNQPMLYTKEYQLHSQKSAKQLMEDFKANPKQYYCTSVKEDHHILYGYQNQKLTTLIIQKENRVVLLSLSFTPTPQQIQKMINYYK</sequence>
<keyword evidence="1" id="KW-1133">Transmembrane helix</keyword>